<keyword evidence="1" id="KW-0175">Coiled coil</keyword>
<evidence type="ECO:0000313" key="4">
    <source>
        <dbReference type="Proteomes" id="UP001430848"/>
    </source>
</evidence>
<comment type="caution">
    <text evidence="3">The sequence shown here is derived from an EMBL/GenBank/DDBJ whole genome shotgun (WGS) entry which is preliminary data.</text>
</comment>
<reference evidence="3 4" key="1">
    <citation type="submission" date="2024-02" db="EMBL/GenBank/DDBJ databases">
        <title>De novo assembly and annotation of 12 fungi associated with fruit tree decline syndrome in Ontario, Canada.</title>
        <authorList>
            <person name="Sulman M."/>
            <person name="Ellouze W."/>
            <person name="Ilyukhin E."/>
        </authorList>
    </citation>
    <scope>NUCLEOTIDE SEQUENCE [LARGE SCALE GENOMIC DNA]</scope>
    <source>
        <strain evidence="3 4">M169</strain>
    </source>
</reference>
<evidence type="ECO:0000313" key="3">
    <source>
        <dbReference type="EMBL" id="KAK7726493.1"/>
    </source>
</evidence>
<dbReference type="EMBL" id="JAKNSF020000043">
    <property type="protein sequence ID" value="KAK7726493.1"/>
    <property type="molecule type" value="Genomic_DNA"/>
</dbReference>
<dbReference type="Proteomes" id="UP001430848">
    <property type="component" value="Unassembled WGS sequence"/>
</dbReference>
<evidence type="ECO:0000256" key="1">
    <source>
        <dbReference type="SAM" id="Coils"/>
    </source>
</evidence>
<feature type="coiled-coil region" evidence="1">
    <location>
        <begin position="464"/>
        <end position="495"/>
    </location>
</feature>
<organism evidence="3 4">
    <name type="scientific">Diaporthe eres</name>
    <name type="common">Phomopsis oblonga</name>
    <dbReference type="NCBI Taxonomy" id="83184"/>
    <lineage>
        <taxon>Eukaryota</taxon>
        <taxon>Fungi</taxon>
        <taxon>Dikarya</taxon>
        <taxon>Ascomycota</taxon>
        <taxon>Pezizomycotina</taxon>
        <taxon>Sordariomycetes</taxon>
        <taxon>Sordariomycetidae</taxon>
        <taxon>Diaporthales</taxon>
        <taxon>Diaporthaceae</taxon>
        <taxon>Diaporthe</taxon>
        <taxon>Diaporthe eres species complex</taxon>
    </lineage>
</organism>
<feature type="compositionally biased region" description="Low complexity" evidence="2">
    <location>
        <begin position="713"/>
        <end position="724"/>
    </location>
</feature>
<dbReference type="SUPFAM" id="SSF48371">
    <property type="entry name" value="ARM repeat"/>
    <property type="match status" value="1"/>
</dbReference>
<name>A0ABR1P4Y8_DIAER</name>
<feature type="region of interest" description="Disordered" evidence="2">
    <location>
        <begin position="691"/>
        <end position="731"/>
    </location>
</feature>
<proteinExistence type="predicted"/>
<gene>
    <name evidence="3" type="ORF">SLS63_007654</name>
</gene>
<protein>
    <submittedName>
        <fullName evidence="3">Uncharacterized protein</fullName>
    </submittedName>
</protein>
<accession>A0ABR1P4Y8</accession>
<sequence>MDGMALEISRFRGWVQVKELVAYLNELRAGVGDVDSAICQSILQALEQNLISPDVFSIFISWSKSPVVIARCLNYESNTKIRRFAIRELGKHLRRPEKFDWELTWRALGGTEGLVQIFGRSSVEEVKTMSMFIGGCNRGKKHEQTQRCVEELLRALLPGVYTSTSNIQSKDRRPIQQHYATMLPACSQSFVNDVLDSRDDSNPLYRSRDLTRLVRRHRALLRERAISHLFGSGPEDEDVPSYLDTFLYGDREFAINALQGRLDGTVTDQRWGNNEEIEVLLPIVRRLAKHWRAPVEKKRRVHDLIKLGLDIMEKDRERRRDLSDDLWALTFSRWQIWPDHYEDVLRLGLRLDLAKQPHRDPKSYLPVLRRLEPGPRERLFQLCYLHIPGKPLDLFADEDYSTVAKQTWPLEMFRLMSTDQAIRLLKKLYQANPEYNFLETSDGKSILPARGVGPQQNFNVDLYLTILQRDNEKVQQDAREAVDRLRKKASAARDQSDRAALAKAAACYAIATGDLDVYGETAVWQKRFVRDSLTVKSLFSRNVIHSVEGIELLLGIPTLDTLSSACKGSIPLLLDAVSRGIKRADAVLETFQESYLLAKREPSFQEYDWTHVKTLFTAVFSSRFSRADTLQRHFNVPRSELFQMIWRGLLEALDWLHADFLDLLQAPIQELLAKSRPEFLAAATRSLLDIGTERRKKGANEPTPPQGPGGFTTGPPAGCPTSGMPAPPPPGFPGSVAIRSSGPGDETLEQMSYQALTKLANSDMPALASPLILQTILERPDASSWHRILLSVGFLKRLRAEEAHELLLGLAKGIGEKLEEQSYVRVGESELPKHVPSQPAVKVTTVKYLAQLLNNAEFISNDAAVEVLVELFRAAQHRDIRLAALESLLNLLDSICTGMQEEVQASPVVRNIMDALKTVVPVAGSINERRPLRTEDWTEAETTGILPELSDTDRGDLPHLMKAVVSAVQYRSGLKKLEKEFVQHIILPVLEQSQQEHTRWVTMFLAKHQATALGDDVPETPITPHLWTTVLSNYYLSIPKKHLAAYNRYATYRIAPAPAIKKFNASLKADTELRKNPEVQHWLETYDCPSIDQYRSPKNFLFTLLDPVQDQPAERGILMDMILQHATLYLEVYEKHTDVWDRFVDCLAPGSGTMENEVQYKRWYTNRRLIAHKVIKLVWNKRQQAPRPILPSTTKLELWLLFTKGWYSTDDGCNNFASRLEEHLLAVLQEDETCALRWYEVARATWEVIKAVVITKDERLRVAYHIGRLGQASQAAAETSRQLMVALDLVKLEVALELIGPCKKDKIGDSIRRRLGEWRACESDTIRRRVFQWEANRSTEQSFSESWW</sequence>
<evidence type="ECO:0000256" key="2">
    <source>
        <dbReference type="SAM" id="MobiDB-lite"/>
    </source>
</evidence>
<keyword evidence="4" id="KW-1185">Reference proteome</keyword>
<dbReference type="InterPro" id="IPR016024">
    <property type="entry name" value="ARM-type_fold"/>
</dbReference>